<evidence type="ECO:0000313" key="8">
    <source>
        <dbReference type="Proteomes" id="UP000663870"/>
    </source>
</evidence>
<dbReference type="GO" id="GO:0005886">
    <property type="term" value="C:plasma membrane"/>
    <property type="evidence" value="ECO:0007669"/>
    <property type="project" value="TreeGrafter"/>
</dbReference>
<dbReference type="AlphaFoldDB" id="A0A814M6P7"/>
<comment type="caution">
    <text evidence="5">The sequence shown here is derived from an EMBL/GenBank/DDBJ whole genome shotgun (WGS) entry which is preliminary data.</text>
</comment>
<dbReference type="Gene3D" id="2.30.30.40">
    <property type="entry name" value="SH3 Domains"/>
    <property type="match status" value="1"/>
</dbReference>
<dbReference type="EMBL" id="CAJNOL010003047">
    <property type="protein sequence ID" value="CAF1543723.1"/>
    <property type="molecule type" value="Genomic_DNA"/>
</dbReference>
<evidence type="ECO:0000256" key="2">
    <source>
        <dbReference type="PROSITE-ProRule" id="PRU00192"/>
    </source>
</evidence>
<dbReference type="InterPro" id="IPR011993">
    <property type="entry name" value="PH-like_dom_sf"/>
</dbReference>
<evidence type="ECO:0000256" key="3">
    <source>
        <dbReference type="SAM" id="MobiDB-lite"/>
    </source>
</evidence>
<gene>
    <name evidence="6" type="ORF">JXQ802_LOCUS43134</name>
    <name evidence="5" type="ORF">PYM288_LOCUS18351</name>
</gene>
<dbReference type="SMART" id="SM00326">
    <property type="entry name" value="SH3"/>
    <property type="match status" value="1"/>
</dbReference>
<dbReference type="EMBL" id="CAJNOH010000560">
    <property type="protein sequence ID" value="CAF1074721.1"/>
    <property type="molecule type" value="Genomic_DNA"/>
</dbReference>
<dbReference type="Proteomes" id="UP000663870">
    <property type="component" value="Unassembled WGS sequence"/>
</dbReference>
<dbReference type="Pfam" id="PF07653">
    <property type="entry name" value="SH3_2"/>
    <property type="match status" value="1"/>
</dbReference>
<protein>
    <recommendedName>
        <fullName evidence="4">SH3 domain-containing protein</fullName>
    </recommendedName>
</protein>
<dbReference type="Pfam" id="PF22975">
    <property type="entry name" value="EPS8_2nd"/>
    <property type="match status" value="1"/>
</dbReference>
<dbReference type="GO" id="GO:0003779">
    <property type="term" value="F:actin binding"/>
    <property type="evidence" value="ECO:0007669"/>
    <property type="project" value="TreeGrafter"/>
</dbReference>
<evidence type="ECO:0000259" key="4">
    <source>
        <dbReference type="PROSITE" id="PS50002"/>
    </source>
</evidence>
<evidence type="ECO:0000313" key="5">
    <source>
        <dbReference type="EMBL" id="CAF1074721.1"/>
    </source>
</evidence>
<evidence type="ECO:0000313" key="7">
    <source>
        <dbReference type="Proteomes" id="UP000663854"/>
    </source>
</evidence>
<evidence type="ECO:0000313" key="6">
    <source>
        <dbReference type="EMBL" id="CAF1543723.1"/>
    </source>
</evidence>
<dbReference type="GO" id="GO:0035023">
    <property type="term" value="P:regulation of Rho protein signal transduction"/>
    <property type="evidence" value="ECO:0007669"/>
    <property type="project" value="TreeGrafter"/>
</dbReference>
<dbReference type="InterPro" id="IPR001452">
    <property type="entry name" value="SH3_domain"/>
</dbReference>
<feature type="domain" description="SH3" evidence="4">
    <location>
        <begin position="593"/>
        <end position="652"/>
    </location>
</feature>
<sequence>MLSHLRRGQNNEFNETSKPMNGNAERWKSSDRVNSSFLSSNLLSDAYTPRSNSTAYNPDLSRALRFDAYLLAIVRIEDRRNNFYSAEVVSKLRQKEQTRSFINKPCSLFITDRALVIFDRASQVIAESIPLENVDPTCVHADVPDTLNDIFMYRFIDRQLTPVVSHGSGANSSDSSSVIVFKCSNNEAKMLVDSIRTSTGKPLKNMKSTYIDARSVIEHRPTDIYYPIAPSSTQPMRMEPVQIHNYPVATNSTQPMRMEPAQIHNYPVATNPTQPMRMESAQTTKDTSYIVNNQQTRTVTQQSTLAAADYYKRLTEELNKCFDDIELFVRYLEALMEYTKELERDHRRKDKKSATGLKQMVEKLPDDQYFIDVLQKFKHSFNLLGELKHIIHNPNAPELIHYLLSPLQFILYTLRTKHVNQLKIAQDIWVPGLTKEAKELLLNCLTSKEHDILRNLGPAWVRTADESVTKFSDYRPIFFEGQAAWVQNTSIERSQPTPLQPTHNTDLARVTHPFTVFDERQQFTTSSARPSNQNNNNNGLSSNYNTKIVQQPSPAVGHFDTSTVDRSTKNTMLENYNSQMQNEHAWAIDRKRAGAKICAVKVDRKGQNNKELSVRRGELIEIEDSSKKWWRARNFHGDVGHVPNNIVEEIEIEHRPLKISPSIPSGTNLHHSLTTINSRLRNN</sequence>
<proteinExistence type="predicted"/>
<dbReference type="PANTHER" id="PTHR12287">
    <property type="entry name" value="EPIDERMAL GROWTH FACTOR RECEPTOR KINASE SUBSTRATE EPS8-RELATED PROTEIN"/>
    <property type="match status" value="1"/>
</dbReference>
<dbReference type="PANTHER" id="PTHR12287:SF23">
    <property type="entry name" value="AROUSER, ISOFORM A-RELATED"/>
    <property type="match status" value="1"/>
</dbReference>
<keyword evidence="1 2" id="KW-0728">SH3 domain</keyword>
<keyword evidence="8" id="KW-1185">Reference proteome</keyword>
<accession>A0A814M6P7</accession>
<dbReference type="Proteomes" id="UP000663854">
    <property type="component" value="Unassembled WGS sequence"/>
</dbReference>
<feature type="region of interest" description="Disordered" evidence="3">
    <location>
        <begin position="1"/>
        <end position="28"/>
    </location>
</feature>
<feature type="compositionally biased region" description="Polar residues" evidence="3">
    <location>
        <begin position="8"/>
        <end position="20"/>
    </location>
</feature>
<dbReference type="InterPro" id="IPR039801">
    <property type="entry name" value="EPS8-like"/>
</dbReference>
<feature type="compositionally biased region" description="Low complexity" evidence="3">
    <location>
        <begin position="526"/>
        <end position="545"/>
    </location>
</feature>
<organism evidence="5 7">
    <name type="scientific">Rotaria sordida</name>
    <dbReference type="NCBI Taxonomy" id="392033"/>
    <lineage>
        <taxon>Eukaryota</taxon>
        <taxon>Metazoa</taxon>
        <taxon>Spiralia</taxon>
        <taxon>Gnathifera</taxon>
        <taxon>Rotifera</taxon>
        <taxon>Eurotatoria</taxon>
        <taxon>Bdelloidea</taxon>
        <taxon>Philodinida</taxon>
        <taxon>Philodinidae</taxon>
        <taxon>Rotaria</taxon>
    </lineage>
</organism>
<dbReference type="InterPro" id="IPR036028">
    <property type="entry name" value="SH3-like_dom_sf"/>
</dbReference>
<dbReference type="Gene3D" id="2.30.29.30">
    <property type="entry name" value="Pleckstrin-homology domain (PH domain)/Phosphotyrosine-binding domain (PTB)"/>
    <property type="match status" value="1"/>
</dbReference>
<reference evidence="5" key="1">
    <citation type="submission" date="2021-02" db="EMBL/GenBank/DDBJ databases">
        <authorList>
            <person name="Nowell W R."/>
        </authorList>
    </citation>
    <scope>NUCLEOTIDE SEQUENCE</scope>
</reference>
<evidence type="ECO:0000256" key="1">
    <source>
        <dbReference type="ARBA" id="ARBA00022443"/>
    </source>
</evidence>
<name>A0A814M6P7_9BILA</name>
<dbReference type="GO" id="GO:0007266">
    <property type="term" value="P:Rho protein signal transduction"/>
    <property type="evidence" value="ECO:0007669"/>
    <property type="project" value="TreeGrafter"/>
</dbReference>
<dbReference type="PROSITE" id="PS50002">
    <property type="entry name" value="SH3"/>
    <property type="match status" value="1"/>
</dbReference>
<feature type="region of interest" description="Disordered" evidence="3">
    <location>
        <begin position="523"/>
        <end position="545"/>
    </location>
</feature>
<dbReference type="SUPFAM" id="SSF50044">
    <property type="entry name" value="SH3-domain"/>
    <property type="match status" value="1"/>
</dbReference>
<dbReference type="InterPro" id="IPR055093">
    <property type="entry name" value="EPS8_2nd"/>
</dbReference>